<dbReference type="OrthoDB" id="5788131at2"/>
<keyword evidence="3" id="KW-1185">Reference proteome</keyword>
<sequence>MSMIDTLAQRGLILQADGDNLQVQAPEPLSSDQLDWLSRHKQQLLDELRGIPAVNDTGMMLYCAADLDLPLLWDDQVWIDGLIQYRSEHERQALLTEYRAHWLAAAGAPELKSYQRDNAGRFAANTWLRTRLH</sequence>
<dbReference type="AlphaFoldDB" id="A0A5A9VYC1"/>
<name>A0A5A9VYC1_9GAMM</name>
<evidence type="ECO:0000313" key="3">
    <source>
        <dbReference type="Proteomes" id="UP000325302"/>
    </source>
</evidence>
<proteinExistence type="predicted"/>
<dbReference type="RefSeq" id="WP_149391899.1">
    <property type="nucleotide sequence ID" value="NZ_SMRS01000014.1"/>
</dbReference>
<comment type="caution">
    <text evidence="2">The sequence shown here is derived from an EMBL/GenBank/DDBJ whole genome shotgun (WGS) entry which is preliminary data.</text>
</comment>
<reference evidence="2 3" key="1">
    <citation type="submission" date="2019-03" db="EMBL/GenBank/DDBJ databases">
        <title>Nitrincola sp. nov. isolated from an Indian soda lake.</title>
        <authorList>
            <person name="Joshi A."/>
            <person name="Thite S.V."/>
            <person name="Joseph N."/>
            <person name="Dhotre D."/>
            <person name="Moorthy M."/>
            <person name="Shouche Y.S."/>
        </authorList>
    </citation>
    <scope>NUCLEOTIDE SEQUENCE [LARGE SCALE GENOMIC DNA]</scope>
    <source>
        <strain evidence="2 3">MEB193</strain>
    </source>
</reference>
<evidence type="ECO:0000259" key="1">
    <source>
        <dbReference type="Pfam" id="PF18563"/>
    </source>
</evidence>
<organism evidence="2 3">
    <name type="scientific">Nitrincola tapanii</name>
    <dbReference type="NCBI Taxonomy" id="1708751"/>
    <lineage>
        <taxon>Bacteria</taxon>
        <taxon>Pseudomonadati</taxon>
        <taxon>Pseudomonadota</taxon>
        <taxon>Gammaproteobacteria</taxon>
        <taxon>Oceanospirillales</taxon>
        <taxon>Oceanospirillaceae</taxon>
        <taxon>Nitrincola</taxon>
    </lineage>
</organism>
<evidence type="ECO:0000313" key="2">
    <source>
        <dbReference type="EMBL" id="KAA0873530.1"/>
    </source>
</evidence>
<gene>
    <name evidence="2" type="ORF">E1H14_12905</name>
</gene>
<protein>
    <recommendedName>
        <fullName evidence="1">TubC N-terminal docking domain-containing protein</fullName>
    </recommendedName>
</protein>
<dbReference type="InterPro" id="IPR041464">
    <property type="entry name" value="TubC_N"/>
</dbReference>
<dbReference type="Pfam" id="PF18563">
    <property type="entry name" value="TubC_N"/>
    <property type="match status" value="1"/>
</dbReference>
<accession>A0A5A9VYC1</accession>
<dbReference type="Proteomes" id="UP000325302">
    <property type="component" value="Unassembled WGS sequence"/>
</dbReference>
<feature type="domain" description="TubC N-terminal docking" evidence="1">
    <location>
        <begin position="2"/>
        <end position="48"/>
    </location>
</feature>
<dbReference type="EMBL" id="SMRS01000014">
    <property type="protein sequence ID" value="KAA0873530.1"/>
    <property type="molecule type" value="Genomic_DNA"/>
</dbReference>